<sequence>MLTGKHSHQNGMINNSLTFDGTQQTYPKLLQEAGYQTALIGKWHLVSDPTGFDYWNILPGQGQYYNPDFIEMGERTREEGYATTLTTDFALNWLDGRDDTKPFCLLVHHKAPHRTWMPDTTHLDLFDDENFPLPDTYFDKYEGRQAAAEQKMSIIEDMDVVYDLKMLDYEGEIQTKYRKYFENQVGRMNQQQREKWDSRANSGL</sequence>
<feature type="non-terminal residue" evidence="6">
    <location>
        <position position="204"/>
    </location>
</feature>
<dbReference type="InterPro" id="IPR017850">
    <property type="entry name" value="Alkaline_phosphatase_core_sf"/>
</dbReference>
<dbReference type="SUPFAM" id="SSF53649">
    <property type="entry name" value="Alkaline phosphatase-like"/>
    <property type="match status" value="1"/>
</dbReference>
<dbReference type="GO" id="GO:0016787">
    <property type="term" value="F:hydrolase activity"/>
    <property type="evidence" value="ECO:0007669"/>
    <property type="project" value="UniProtKB-KW"/>
</dbReference>
<protein>
    <recommendedName>
        <fullName evidence="5">Sulfatase N-terminal domain-containing protein</fullName>
    </recommendedName>
</protein>
<name>X1RGJ4_9ZZZZ</name>
<keyword evidence="4" id="KW-0325">Glycoprotein</keyword>
<keyword evidence="3" id="KW-0378">Hydrolase</keyword>
<dbReference type="PANTHER" id="PTHR43108">
    <property type="entry name" value="N-ACETYLGLUCOSAMINE-6-SULFATASE FAMILY MEMBER"/>
    <property type="match status" value="1"/>
</dbReference>
<proteinExistence type="inferred from homology"/>
<evidence type="ECO:0000256" key="4">
    <source>
        <dbReference type="ARBA" id="ARBA00023180"/>
    </source>
</evidence>
<dbReference type="EMBL" id="BARW01012050">
    <property type="protein sequence ID" value="GAI79842.1"/>
    <property type="molecule type" value="Genomic_DNA"/>
</dbReference>
<evidence type="ECO:0000259" key="5">
    <source>
        <dbReference type="Pfam" id="PF00884"/>
    </source>
</evidence>
<evidence type="ECO:0000256" key="1">
    <source>
        <dbReference type="ARBA" id="ARBA00008779"/>
    </source>
</evidence>
<feature type="domain" description="Sulfatase N-terminal" evidence="5">
    <location>
        <begin position="1"/>
        <end position="152"/>
    </location>
</feature>
<reference evidence="6" key="1">
    <citation type="journal article" date="2014" name="Front. Microbiol.">
        <title>High frequency of phylogenetically diverse reductive dehalogenase-homologous genes in deep subseafloor sedimentary metagenomes.</title>
        <authorList>
            <person name="Kawai M."/>
            <person name="Futagami T."/>
            <person name="Toyoda A."/>
            <person name="Takaki Y."/>
            <person name="Nishi S."/>
            <person name="Hori S."/>
            <person name="Arai W."/>
            <person name="Tsubouchi T."/>
            <person name="Morono Y."/>
            <person name="Uchiyama I."/>
            <person name="Ito T."/>
            <person name="Fujiyama A."/>
            <person name="Inagaki F."/>
            <person name="Takami H."/>
        </authorList>
    </citation>
    <scope>NUCLEOTIDE SEQUENCE</scope>
    <source>
        <strain evidence="6">Expedition CK06-06</strain>
    </source>
</reference>
<comment type="caution">
    <text evidence="6">The sequence shown here is derived from an EMBL/GenBank/DDBJ whole genome shotgun (WGS) entry which is preliminary data.</text>
</comment>
<dbReference type="InterPro" id="IPR024607">
    <property type="entry name" value="Sulfatase_CS"/>
</dbReference>
<dbReference type="Gene3D" id="3.40.720.10">
    <property type="entry name" value="Alkaline Phosphatase, subunit A"/>
    <property type="match status" value="1"/>
</dbReference>
<accession>X1RGJ4</accession>
<gene>
    <name evidence="6" type="ORF">S12H4_22921</name>
</gene>
<organism evidence="6">
    <name type="scientific">marine sediment metagenome</name>
    <dbReference type="NCBI Taxonomy" id="412755"/>
    <lineage>
        <taxon>unclassified sequences</taxon>
        <taxon>metagenomes</taxon>
        <taxon>ecological metagenomes</taxon>
    </lineage>
</organism>
<evidence type="ECO:0000313" key="6">
    <source>
        <dbReference type="EMBL" id="GAI79842.1"/>
    </source>
</evidence>
<dbReference type="InterPro" id="IPR000917">
    <property type="entry name" value="Sulfatase_N"/>
</dbReference>
<evidence type="ECO:0000256" key="2">
    <source>
        <dbReference type="ARBA" id="ARBA00022729"/>
    </source>
</evidence>
<dbReference type="Pfam" id="PF00884">
    <property type="entry name" value="Sulfatase"/>
    <property type="match status" value="1"/>
</dbReference>
<keyword evidence="2" id="KW-0732">Signal</keyword>
<evidence type="ECO:0000256" key="3">
    <source>
        <dbReference type="ARBA" id="ARBA00022801"/>
    </source>
</evidence>
<dbReference type="PANTHER" id="PTHR43108:SF6">
    <property type="entry name" value="N-SULPHOGLUCOSAMINE SULPHOHYDROLASE"/>
    <property type="match status" value="1"/>
</dbReference>
<dbReference type="AlphaFoldDB" id="X1RGJ4"/>
<dbReference type="PROSITE" id="PS00149">
    <property type="entry name" value="SULFATASE_2"/>
    <property type="match status" value="1"/>
</dbReference>
<comment type="similarity">
    <text evidence="1">Belongs to the sulfatase family.</text>
</comment>